<dbReference type="RefSeq" id="WP_273940034.1">
    <property type="nucleotide sequence ID" value="NZ_CP097263.1"/>
</dbReference>
<dbReference type="InterPro" id="IPR038694">
    <property type="entry name" value="DUF427_sf"/>
</dbReference>
<evidence type="ECO:0000313" key="3">
    <source>
        <dbReference type="Proteomes" id="UP001589810"/>
    </source>
</evidence>
<accession>A0ABV6MLM2</accession>
<dbReference type="Pfam" id="PF04248">
    <property type="entry name" value="NTP_transf_9"/>
    <property type="match status" value="1"/>
</dbReference>
<organism evidence="2 3">
    <name type="scientific">Kutzneria chonburiensis</name>
    <dbReference type="NCBI Taxonomy" id="1483604"/>
    <lineage>
        <taxon>Bacteria</taxon>
        <taxon>Bacillati</taxon>
        <taxon>Actinomycetota</taxon>
        <taxon>Actinomycetes</taxon>
        <taxon>Pseudonocardiales</taxon>
        <taxon>Pseudonocardiaceae</taxon>
        <taxon>Kutzneria</taxon>
    </lineage>
</organism>
<dbReference type="PANTHER" id="PTHR34310">
    <property type="entry name" value="DUF427 DOMAIN PROTEIN (AFU_ORTHOLOGUE AFUA_3G02220)"/>
    <property type="match status" value="1"/>
</dbReference>
<dbReference type="PANTHER" id="PTHR34310:SF9">
    <property type="entry name" value="BLR5716 PROTEIN"/>
    <property type="match status" value="1"/>
</dbReference>
<gene>
    <name evidence="2" type="ORF">ACFFH7_06870</name>
</gene>
<dbReference type="Proteomes" id="UP001589810">
    <property type="component" value="Unassembled WGS sequence"/>
</dbReference>
<proteinExistence type="predicted"/>
<keyword evidence="3" id="KW-1185">Reference proteome</keyword>
<dbReference type="Gene3D" id="2.170.150.40">
    <property type="entry name" value="Domain of unknown function (DUF427)"/>
    <property type="match status" value="1"/>
</dbReference>
<reference evidence="2 3" key="1">
    <citation type="submission" date="2024-09" db="EMBL/GenBank/DDBJ databases">
        <authorList>
            <person name="Sun Q."/>
            <person name="Mori K."/>
        </authorList>
    </citation>
    <scope>NUCLEOTIDE SEQUENCE [LARGE SCALE GENOMIC DNA]</scope>
    <source>
        <strain evidence="2 3">TBRC 1432</strain>
    </source>
</reference>
<evidence type="ECO:0000259" key="1">
    <source>
        <dbReference type="Pfam" id="PF04248"/>
    </source>
</evidence>
<sequence>MTTSKPVKVPDAQHPITVTAQGQHVVATVGGRVIADTRAALTLQESTYPAVQYIPRADVDFSLLERSAHETYCPYKGDASYYSIRAGETSADNAVWTYEQPYDAVADIKDYVAFYPNVVDVQVRED</sequence>
<evidence type="ECO:0000313" key="2">
    <source>
        <dbReference type="EMBL" id="MFC0541198.1"/>
    </source>
</evidence>
<dbReference type="InterPro" id="IPR007361">
    <property type="entry name" value="DUF427"/>
</dbReference>
<feature type="domain" description="DUF427" evidence="1">
    <location>
        <begin position="26"/>
        <end position="116"/>
    </location>
</feature>
<protein>
    <submittedName>
        <fullName evidence="2">DUF427 domain-containing protein</fullName>
    </submittedName>
</protein>
<name>A0ABV6MLM2_9PSEU</name>
<dbReference type="EMBL" id="JBHLUD010000001">
    <property type="protein sequence ID" value="MFC0541198.1"/>
    <property type="molecule type" value="Genomic_DNA"/>
</dbReference>
<comment type="caution">
    <text evidence="2">The sequence shown here is derived from an EMBL/GenBank/DDBJ whole genome shotgun (WGS) entry which is preliminary data.</text>
</comment>